<dbReference type="PANTHER" id="PTHR11908">
    <property type="entry name" value="XANTHINE DEHYDROGENASE"/>
    <property type="match status" value="1"/>
</dbReference>
<feature type="domain" description="Aldehyde oxidase/xanthine dehydrogenase first molybdopterin binding" evidence="2">
    <location>
        <begin position="32"/>
        <end position="256"/>
    </location>
</feature>
<organism evidence="4 5">
    <name type="scientific">Aciditerrimonas ferrireducens</name>
    <dbReference type="NCBI Taxonomy" id="667306"/>
    <lineage>
        <taxon>Bacteria</taxon>
        <taxon>Bacillati</taxon>
        <taxon>Actinomycetota</taxon>
        <taxon>Acidimicrobiia</taxon>
        <taxon>Acidimicrobiales</taxon>
        <taxon>Acidimicrobiaceae</taxon>
        <taxon>Aciditerrimonas</taxon>
    </lineage>
</organism>
<keyword evidence="1" id="KW-0500">Molybdenum</keyword>
<evidence type="ECO:0000313" key="5">
    <source>
        <dbReference type="Proteomes" id="UP001589788"/>
    </source>
</evidence>
<dbReference type="SUPFAM" id="SSF56003">
    <property type="entry name" value="Molybdenum cofactor-binding domain"/>
    <property type="match status" value="1"/>
</dbReference>
<evidence type="ECO:0000259" key="3">
    <source>
        <dbReference type="Pfam" id="PF20256"/>
    </source>
</evidence>
<dbReference type="Proteomes" id="UP001589788">
    <property type="component" value="Unassembled WGS sequence"/>
</dbReference>
<dbReference type="InterPro" id="IPR037165">
    <property type="entry name" value="AldOxase/xan_DH_Mopterin-bd_sf"/>
</dbReference>
<dbReference type="Pfam" id="PF02738">
    <property type="entry name" value="MoCoBD_1"/>
    <property type="match status" value="1"/>
</dbReference>
<dbReference type="InterPro" id="IPR016208">
    <property type="entry name" value="Ald_Oxase/xanthine_DH-like"/>
</dbReference>
<dbReference type="InterPro" id="IPR046867">
    <property type="entry name" value="AldOxase/xan_DH_MoCoBD2"/>
</dbReference>
<dbReference type="RefSeq" id="WP_377790215.1">
    <property type="nucleotide sequence ID" value="NZ_JBHLYQ010000122.1"/>
</dbReference>
<evidence type="ECO:0000259" key="2">
    <source>
        <dbReference type="Pfam" id="PF02738"/>
    </source>
</evidence>
<reference evidence="4 5" key="1">
    <citation type="submission" date="2024-09" db="EMBL/GenBank/DDBJ databases">
        <authorList>
            <person name="Sun Q."/>
            <person name="Mori K."/>
        </authorList>
    </citation>
    <scope>NUCLEOTIDE SEQUENCE [LARGE SCALE GENOMIC DNA]</scope>
    <source>
        <strain evidence="4 5">JCM 15389</strain>
    </source>
</reference>
<comment type="caution">
    <text evidence="4">The sequence shown here is derived from an EMBL/GenBank/DDBJ whole genome shotgun (WGS) entry which is preliminary data.</text>
</comment>
<feature type="non-terminal residue" evidence="4">
    <location>
        <position position="1"/>
    </location>
</feature>
<dbReference type="EMBL" id="JBHLYQ010000122">
    <property type="protein sequence ID" value="MFC0082608.1"/>
    <property type="molecule type" value="Genomic_DNA"/>
</dbReference>
<keyword evidence="5" id="KW-1185">Reference proteome</keyword>
<name>A0ABV6C4I9_9ACTN</name>
<protein>
    <submittedName>
        <fullName evidence="4">Xanthine dehydrogenase family protein molybdopterin-binding subunit</fullName>
    </submittedName>
</protein>
<sequence>VDPVAAAAEDAPVLFEELGSNVARREVVSTGGDPLEGAEVVVSARLVDQRVAAVPLEPNGTLAVPEDGGGLTLWVSAQAPFQVRAAVAGLLGLAPEAVRVRVPAVGGGFGAKGGAYPEQVVVAALARRLRRPVRHVETRSENLVAMSQGRGQVQEVTLGATRDGRLVGLRARTLTDMGAYPWRGGIPFRTALLMAAGPYRVPNLTVEALGVLTPTTPIGPYRGAGRPEAALMWERAMDLLALELGLDPAELRRRNLLRPDELPRQTPSGAAYDSGDYPGALEAVLALADYEGLREEQARRRRERARWQLGIGLACFVEVSGTGEEYGALRVTPTGTVELVTGSSPHGQGHATTFAQVVAATLGVPLERVRLVASDTGLVPRGTGTFGSRSGQLGGGAAKLAADEVLAKAKALAAAHLEAAVEDIEVAEGRLQVAGVPARSLEWAELAALAEAPEGRALLGPEGLFAEADAAQPEGTYPNGAHLAVCEVDLETGLARVTRVVAVDDCGTVINPRIVAGQVHGGLAQGIAQALYEEVRFDESGQPLGTTLAEYRVPSAAELPSFETAEHPVPTPRNPLGAKGVGESGTVGATPAVVNAVLDALAPYGVRHLDPPLSPERIWQALRAAARP</sequence>
<dbReference type="Gene3D" id="3.30.365.10">
    <property type="entry name" value="Aldehyde oxidase/xanthine dehydrogenase, molybdopterin binding domain"/>
    <property type="match status" value="4"/>
</dbReference>
<evidence type="ECO:0000256" key="1">
    <source>
        <dbReference type="ARBA" id="ARBA00022505"/>
    </source>
</evidence>
<dbReference type="PANTHER" id="PTHR11908:SF132">
    <property type="entry name" value="ALDEHYDE OXIDASE 1-RELATED"/>
    <property type="match status" value="1"/>
</dbReference>
<dbReference type="Pfam" id="PF20256">
    <property type="entry name" value="MoCoBD_2"/>
    <property type="match status" value="1"/>
</dbReference>
<proteinExistence type="predicted"/>
<feature type="domain" description="Aldehyde oxidase/xanthine dehydrogenase second molybdopterin binding" evidence="3">
    <location>
        <begin position="284"/>
        <end position="560"/>
    </location>
</feature>
<evidence type="ECO:0000313" key="4">
    <source>
        <dbReference type="EMBL" id="MFC0082608.1"/>
    </source>
</evidence>
<accession>A0ABV6C4I9</accession>
<gene>
    <name evidence="4" type="ORF">ACFFRE_10740</name>
</gene>
<dbReference type="InterPro" id="IPR008274">
    <property type="entry name" value="AldOxase/xan_DH_MoCoBD1"/>
</dbReference>